<dbReference type="GO" id="GO:0008320">
    <property type="term" value="F:protein transmembrane transporter activity"/>
    <property type="evidence" value="ECO:0007669"/>
    <property type="project" value="TreeGrafter"/>
</dbReference>
<dbReference type="Pfam" id="PF08479">
    <property type="entry name" value="POTRA_2"/>
    <property type="match status" value="1"/>
</dbReference>
<protein>
    <submittedName>
        <fullName evidence="6">ShlB/FhaC/HecB family hemolysin secretion/activation protein</fullName>
    </submittedName>
</protein>
<dbReference type="EMBL" id="JAEPWM010000013">
    <property type="protein sequence ID" value="MBK6009057.1"/>
    <property type="molecule type" value="Genomic_DNA"/>
</dbReference>
<accession>A0A934TX71</accession>
<evidence type="ECO:0000256" key="3">
    <source>
        <dbReference type="ARBA" id="ARBA00023237"/>
    </source>
</evidence>
<gene>
    <name evidence="6" type="ORF">JJB11_23410</name>
</gene>
<dbReference type="GO" id="GO:0046819">
    <property type="term" value="P:protein secretion by the type V secretion system"/>
    <property type="evidence" value="ECO:0007669"/>
    <property type="project" value="TreeGrafter"/>
</dbReference>
<comment type="caution">
    <text evidence="6">The sequence shown here is derived from an EMBL/GenBank/DDBJ whole genome shotgun (WGS) entry which is preliminary data.</text>
</comment>
<proteinExistence type="predicted"/>
<keyword evidence="1" id="KW-0472">Membrane</keyword>
<dbReference type="Proteomes" id="UP000630528">
    <property type="component" value="Unassembled WGS sequence"/>
</dbReference>
<name>A0A934TX71_9BURK</name>
<sequence>MAVATASAQTVTPAVPPMAKPAAPVVFAIRGFRIEGENPIGEADAQRVLAPFVRPDATLATLQQATAALESELRARGYGLHRVVLPPQDIGDRVRLAIVSFTLGQVGYEGRQIYDEANIRRSVPELREGESPNFRKLAIQTAIANENPNKQIQVGLRESQEADRIDATITVHEQRPWTAGVAIANTGNASSGRDRLILTAGHTNLFDRDHEFIGAYTTSIERSEDVKQLGLAYKIPLYSLGAVVGATYTHSDVVGNFGSFTSTGAGHAMTLAYTQYLEPQGGRRSYVSLGLEDKVFDAGLLNDQSFGQENRRSRPLTLGYTARTETDTASWGYNAALAANTGTGAHNDLASYRTEDPRIDTVHWTALRGAATYSAPFAGRWLWTARGSFQYSGAVLIAGEQFGIGGLGSVRGTDLDRPVTGDSGLQGTVEVMTPELLAGMRLLGFVDAGYVRNNKPDGMTNPASDGLASVGVGLRYTRGVVTAAIDYGYLVRGSRVPLALDSGSPQTGDERLYVSVGIRF</sequence>
<reference evidence="6" key="2">
    <citation type="submission" date="2021-01" db="EMBL/GenBank/DDBJ databases">
        <authorList>
            <person name="Kang M."/>
        </authorList>
    </citation>
    <scope>NUCLEOTIDE SEQUENCE</scope>
    <source>
        <strain evidence="6">KACC 17527</strain>
    </source>
</reference>
<evidence type="ECO:0000259" key="5">
    <source>
        <dbReference type="Pfam" id="PF08479"/>
    </source>
</evidence>
<dbReference type="PANTHER" id="PTHR34597:SF6">
    <property type="entry name" value="BLR6126 PROTEIN"/>
    <property type="match status" value="1"/>
</dbReference>
<dbReference type="Gene3D" id="2.40.160.50">
    <property type="entry name" value="membrane protein fhac: a member of the omp85/tpsb transporter family"/>
    <property type="match status" value="1"/>
</dbReference>
<feature type="domain" description="Polypeptide-transport-associated ShlB-type" evidence="5">
    <location>
        <begin position="27"/>
        <end position="92"/>
    </location>
</feature>
<keyword evidence="1" id="KW-1134">Transmembrane beta strand</keyword>
<evidence type="ECO:0000256" key="1">
    <source>
        <dbReference type="ARBA" id="ARBA00022452"/>
    </source>
</evidence>
<keyword evidence="2" id="KW-0812">Transmembrane</keyword>
<evidence type="ECO:0000256" key="2">
    <source>
        <dbReference type="ARBA" id="ARBA00022692"/>
    </source>
</evidence>
<reference evidence="6" key="1">
    <citation type="journal article" date="2012" name="J. Microbiol. Biotechnol.">
        <title>Ramlibacter ginsenosidimutans sp. nov., with ginsenoside-converting activity.</title>
        <authorList>
            <person name="Wang L."/>
            <person name="An D.S."/>
            <person name="Kim S.G."/>
            <person name="Jin F.X."/>
            <person name="Kim S.C."/>
            <person name="Lee S.T."/>
            <person name="Im W.T."/>
        </authorList>
    </citation>
    <scope>NUCLEOTIDE SEQUENCE</scope>
    <source>
        <strain evidence="6">KACC 17527</strain>
    </source>
</reference>
<evidence type="ECO:0000313" key="7">
    <source>
        <dbReference type="Proteomes" id="UP000630528"/>
    </source>
</evidence>
<dbReference type="InterPro" id="IPR051544">
    <property type="entry name" value="TPS_OM_transporter"/>
</dbReference>
<dbReference type="PANTHER" id="PTHR34597">
    <property type="entry name" value="SLR1661 PROTEIN"/>
    <property type="match status" value="1"/>
</dbReference>
<dbReference type="InterPro" id="IPR005565">
    <property type="entry name" value="Hemolysn_activator_HlyB_C"/>
</dbReference>
<dbReference type="AlphaFoldDB" id="A0A934TX71"/>
<keyword evidence="3" id="KW-0998">Cell outer membrane</keyword>
<keyword evidence="7" id="KW-1185">Reference proteome</keyword>
<feature type="domain" description="Haemolysin activator HlyB C-terminal" evidence="4">
    <location>
        <begin position="168"/>
        <end position="475"/>
    </location>
</feature>
<organism evidence="6 7">
    <name type="scientific">Ramlibacter ginsenosidimutans</name>
    <dbReference type="NCBI Taxonomy" id="502333"/>
    <lineage>
        <taxon>Bacteria</taxon>
        <taxon>Pseudomonadati</taxon>
        <taxon>Pseudomonadota</taxon>
        <taxon>Betaproteobacteria</taxon>
        <taxon>Burkholderiales</taxon>
        <taxon>Comamonadaceae</taxon>
        <taxon>Ramlibacter</taxon>
    </lineage>
</organism>
<dbReference type="Pfam" id="PF03865">
    <property type="entry name" value="ShlB"/>
    <property type="match status" value="1"/>
</dbReference>
<dbReference type="Gene3D" id="3.10.20.310">
    <property type="entry name" value="membrane protein fhac"/>
    <property type="match status" value="1"/>
</dbReference>
<dbReference type="GO" id="GO:0098046">
    <property type="term" value="C:type V protein secretion system complex"/>
    <property type="evidence" value="ECO:0007669"/>
    <property type="project" value="TreeGrafter"/>
</dbReference>
<dbReference type="InterPro" id="IPR013686">
    <property type="entry name" value="Polypept-transport_assoc_ShlB"/>
</dbReference>
<evidence type="ECO:0000313" key="6">
    <source>
        <dbReference type="EMBL" id="MBK6009057.1"/>
    </source>
</evidence>
<evidence type="ECO:0000259" key="4">
    <source>
        <dbReference type="Pfam" id="PF03865"/>
    </source>
</evidence>